<organism evidence="1 2">
    <name type="scientific">Glossina brevipalpis</name>
    <dbReference type="NCBI Taxonomy" id="37001"/>
    <lineage>
        <taxon>Eukaryota</taxon>
        <taxon>Metazoa</taxon>
        <taxon>Ecdysozoa</taxon>
        <taxon>Arthropoda</taxon>
        <taxon>Hexapoda</taxon>
        <taxon>Insecta</taxon>
        <taxon>Pterygota</taxon>
        <taxon>Neoptera</taxon>
        <taxon>Endopterygota</taxon>
        <taxon>Diptera</taxon>
        <taxon>Brachycera</taxon>
        <taxon>Muscomorpha</taxon>
        <taxon>Hippoboscoidea</taxon>
        <taxon>Glossinidae</taxon>
        <taxon>Glossina</taxon>
    </lineage>
</organism>
<dbReference type="Proteomes" id="UP000091820">
    <property type="component" value="Unassembled WGS sequence"/>
</dbReference>
<protein>
    <submittedName>
        <fullName evidence="1">Uncharacterized protein</fullName>
    </submittedName>
</protein>
<keyword evidence="2" id="KW-1185">Reference proteome</keyword>
<dbReference type="VEuPathDB" id="VectorBase:GBRI012586"/>
<evidence type="ECO:0000313" key="1">
    <source>
        <dbReference type="EnsemblMetazoa" id="GBRI012586-PA"/>
    </source>
</evidence>
<dbReference type="AlphaFoldDB" id="A0A1A9WAV2"/>
<evidence type="ECO:0000313" key="2">
    <source>
        <dbReference type="Proteomes" id="UP000091820"/>
    </source>
</evidence>
<sequence>MKNWFIETTNFVVVMYSMEECNIFRVTLKLNSVSLELPTFLTIKLKLLTFDRNDGSVYIKPILGTIKDLDVANFPGYLCTCLSKS</sequence>
<reference evidence="2" key="1">
    <citation type="submission" date="2014-03" db="EMBL/GenBank/DDBJ databases">
        <authorList>
            <person name="Aksoy S."/>
            <person name="Warren W."/>
            <person name="Wilson R.K."/>
        </authorList>
    </citation>
    <scope>NUCLEOTIDE SEQUENCE [LARGE SCALE GENOMIC DNA]</scope>
    <source>
        <strain evidence="2">IAEA</strain>
    </source>
</reference>
<dbReference type="EnsemblMetazoa" id="GBRI012586-RA">
    <property type="protein sequence ID" value="GBRI012586-PA"/>
    <property type="gene ID" value="GBRI012586"/>
</dbReference>
<accession>A0A1A9WAV2</accession>
<reference evidence="1" key="2">
    <citation type="submission" date="2020-05" db="UniProtKB">
        <authorList>
            <consortium name="EnsemblMetazoa"/>
        </authorList>
    </citation>
    <scope>IDENTIFICATION</scope>
    <source>
        <strain evidence="1">IAEA</strain>
    </source>
</reference>
<name>A0A1A9WAV2_9MUSC</name>
<proteinExistence type="predicted"/>